<evidence type="ECO:0000313" key="5">
    <source>
        <dbReference type="Proteomes" id="UP000837857"/>
    </source>
</evidence>
<reference evidence="4" key="1">
    <citation type="submission" date="2022-03" db="EMBL/GenBank/DDBJ databases">
        <authorList>
            <person name="Martin H S."/>
        </authorList>
    </citation>
    <scope>NUCLEOTIDE SEQUENCE</scope>
</reference>
<dbReference type="Gene3D" id="3.40.50.2000">
    <property type="entry name" value="Glycogen Phosphorylase B"/>
    <property type="match status" value="1"/>
</dbReference>
<dbReference type="SUPFAM" id="SSF53756">
    <property type="entry name" value="UDP-Glycosyltransferase/glycogen phosphorylase"/>
    <property type="match status" value="1"/>
</dbReference>
<dbReference type="InterPro" id="IPR050271">
    <property type="entry name" value="UDP-glycosyltransferase"/>
</dbReference>
<feature type="non-terminal residue" evidence="4">
    <location>
        <position position="1"/>
    </location>
</feature>
<gene>
    <name evidence="4" type="ORF">IPOD504_LOCUS10418</name>
</gene>
<dbReference type="PANTHER" id="PTHR48043">
    <property type="entry name" value="EG:EG0003.4 PROTEIN-RELATED"/>
    <property type="match status" value="1"/>
</dbReference>
<dbReference type="Proteomes" id="UP000837857">
    <property type="component" value="Chromosome 25"/>
</dbReference>
<dbReference type="InterPro" id="IPR002213">
    <property type="entry name" value="UDP_glucos_trans"/>
</dbReference>
<comment type="similarity">
    <text evidence="1">Belongs to the UDP-glycosyltransferase family.</text>
</comment>
<name>A0ABN8IIF0_9NEOP</name>
<protein>
    <recommendedName>
        <fullName evidence="6">UDP-glycosyltransferase</fullName>
    </recommendedName>
</protein>
<evidence type="ECO:0008006" key="6">
    <source>
        <dbReference type="Google" id="ProtNLM"/>
    </source>
</evidence>
<evidence type="ECO:0000256" key="2">
    <source>
        <dbReference type="ARBA" id="ARBA00022676"/>
    </source>
</evidence>
<dbReference type="PANTHER" id="PTHR48043:SF159">
    <property type="entry name" value="EG:EG0003.4 PROTEIN-RELATED"/>
    <property type="match status" value="1"/>
</dbReference>
<dbReference type="Pfam" id="PF00201">
    <property type="entry name" value="UDPGT"/>
    <property type="match status" value="1"/>
</dbReference>
<evidence type="ECO:0000256" key="3">
    <source>
        <dbReference type="ARBA" id="ARBA00022679"/>
    </source>
</evidence>
<keyword evidence="5" id="KW-1185">Reference proteome</keyword>
<sequence>MDRHPNVKLFITQGGLQSTDEAITAGVPLIGIPMLGDQWYNVEKYVHHGIGVRLDIENLTEELLKNAIIEVAEDER</sequence>
<evidence type="ECO:0000256" key="1">
    <source>
        <dbReference type="ARBA" id="ARBA00009995"/>
    </source>
</evidence>
<organism evidence="4 5">
    <name type="scientific">Iphiclides podalirius</name>
    <name type="common">scarce swallowtail</name>
    <dbReference type="NCBI Taxonomy" id="110791"/>
    <lineage>
        <taxon>Eukaryota</taxon>
        <taxon>Metazoa</taxon>
        <taxon>Ecdysozoa</taxon>
        <taxon>Arthropoda</taxon>
        <taxon>Hexapoda</taxon>
        <taxon>Insecta</taxon>
        <taxon>Pterygota</taxon>
        <taxon>Neoptera</taxon>
        <taxon>Endopterygota</taxon>
        <taxon>Lepidoptera</taxon>
        <taxon>Glossata</taxon>
        <taxon>Ditrysia</taxon>
        <taxon>Papilionoidea</taxon>
        <taxon>Papilionidae</taxon>
        <taxon>Papilioninae</taxon>
        <taxon>Iphiclides</taxon>
    </lineage>
</organism>
<accession>A0ABN8IIF0</accession>
<keyword evidence="2" id="KW-0328">Glycosyltransferase</keyword>
<dbReference type="EMBL" id="OW152837">
    <property type="protein sequence ID" value="CAH2058054.1"/>
    <property type="molecule type" value="Genomic_DNA"/>
</dbReference>
<proteinExistence type="inferred from homology"/>
<keyword evidence="3" id="KW-0808">Transferase</keyword>
<evidence type="ECO:0000313" key="4">
    <source>
        <dbReference type="EMBL" id="CAH2058054.1"/>
    </source>
</evidence>